<evidence type="ECO:0000313" key="3">
    <source>
        <dbReference type="EMBL" id="CAF0744986.1"/>
    </source>
</evidence>
<accession>A0A813P3U6</accession>
<comment type="similarity">
    <text evidence="1">Belongs to the peptidase C14A family.</text>
</comment>
<comment type="caution">
    <text evidence="3">The sequence shown here is derived from an EMBL/GenBank/DDBJ whole genome shotgun (WGS) entry which is preliminary data.</text>
</comment>
<evidence type="ECO:0000259" key="2">
    <source>
        <dbReference type="SMART" id="SM00115"/>
    </source>
</evidence>
<dbReference type="GO" id="GO:0006508">
    <property type="term" value="P:proteolysis"/>
    <property type="evidence" value="ECO:0007669"/>
    <property type="project" value="InterPro"/>
</dbReference>
<feature type="domain" description="Peptidase C14A caspase catalytic" evidence="2">
    <location>
        <begin position="6"/>
        <end position="258"/>
    </location>
</feature>
<sequence>MMANAEYNASSRNPRHKIALVIGNSNYGPENSLKNTINDANEMAKLLKKIGFKIQGDKAQLNLGYTSMKHILVDFQASIKKESMVLFYFAGHGIQWENRNYLIPIDNSNENNAPLSGSDLRGCAIDAQNILDEINDRHPFAALFFLDCCRTYVLRKESFRGSRSRDLPQRSHGLISMPANVGSLIAFACAPGTTADDGRNGEAHGLFTKYLLEHLKTPNEDVEKLLRRVRNDVLKASRDEQIPHVTSLLTYDHICLFEQEDSPQSSHSSVNATTSAPKYKWVPPQPVPGRTIPYSDPIGSNIEFYQILQEFNGSDEILDFLRIIIEYS</sequence>
<evidence type="ECO:0000313" key="4">
    <source>
        <dbReference type="Proteomes" id="UP000663828"/>
    </source>
</evidence>
<dbReference type="SMART" id="SM00115">
    <property type="entry name" value="CASc"/>
    <property type="match status" value="1"/>
</dbReference>
<dbReference type="InterPro" id="IPR029030">
    <property type="entry name" value="Caspase-like_dom_sf"/>
</dbReference>
<dbReference type="InterPro" id="IPR011600">
    <property type="entry name" value="Pept_C14_caspase"/>
</dbReference>
<protein>
    <recommendedName>
        <fullName evidence="2">Peptidase C14A caspase catalytic domain-containing protein</fullName>
    </recommendedName>
</protein>
<dbReference type="AlphaFoldDB" id="A0A813P3U6"/>
<keyword evidence="4" id="KW-1185">Reference proteome</keyword>
<name>A0A813P3U6_ADIRI</name>
<dbReference type="InterPro" id="IPR052039">
    <property type="entry name" value="Caspase-related_regulators"/>
</dbReference>
<proteinExistence type="inferred from homology"/>
<dbReference type="Proteomes" id="UP000663828">
    <property type="component" value="Unassembled WGS sequence"/>
</dbReference>
<dbReference type="EMBL" id="CAJNOR010000003">
    <property type="protein sequence ID" value="CAF0744986.1"/>
    <property type="molecule type" value="Genomic_DNA"/>
</dbReference>
<dbReference type="Gene3D" id="3.40.50.1460">
    <property type="match status" value="1"/>
</dbReference>
<organism evidence="3 4">
    <name type="scientific">Adineta ricciae</name>
    <name type="common">Rotifer</name>
    <dbReference type="NCBI Taxonomy" id="249248"/>
    <lineage>
        <taxon>Eukaryota</taxon>
        <taxon>Metazoa</taxon>
        <taxon>Spiralia</taxon>
        <taxon>Gnathifera</taxon>
        <taxon>Rotifera</taxon>
        <taxon>Eurotatoria</taxon>
        <taxon>Bdelloidea</taxon>
        <taxon>Adinetida</taxon>
        <taxon>Adinetidae</taxon>
        <taxon>Adineta</taxon>
    </lineage>
</organism>
<dbReference type="InterPro" id="IPR015917">
    <property type="entry name" value="Pept_C14A"/>
</dbReference>
<dbReference type="PANTHER" id="PTHR22576:SF37">
    <property type="entry name" value="MUCOSA-ASSOCIATED LYMPHOID TISSUE LYMPHOMA TRANSLOCATION PROTEIN 1"/>
    <property type="match status" value="1"/>
</dbReference>
<dbReference type="PANTHER" id="PTHR22576">
    <property type="entry name" value="MUCOSA ASSOCIATED LYMPHOID TISSUE LYMPHOMA TRANSLOCATION PROTEIN 1/PARACASPASE"/>
    <property type="match status" value="1"/>
</dbReference>
<dbReference type="Pfam" id="PF00656">
    <property type="entry name" value="Peptidase_C14"/>
    <property type="match status" value="1"/>
</dbReference>
<dbReference type="GO" id="GO:0004197">
    <property type="term" value="F:cysteine-type endopeptidase activity"/>
    <property type="evidence" value="ECO:0007669"/>
    <property type="project" value="InterPro"/>
</dbReference>
<evidence type="ECO:0000256" key="1">
    <source>
        <dbReference type="ARBA" id="ARBA00010134"/>
    </source>
</evidence>
<gene>
    <name evidence="3" type="ORF">XAT740_LOCUS106</name>
</gene>
<reference evidence="3" key="1">
    <citation type="submission" date="2021-02" db="EMBL/GenBank/DDBJ databases">
        <authorList>
            <person name="Nowell W R."/>
        </authorList>
    </citation>
    <scope>NUCLEOTIDE SEQUENCE</scope>
</reference>
<dbReference type="SUPFAM" id="SSF52129">
    <property type="entry name" value="Caspase-like"/>
    <property type="match status" value="1"/>
</dbReference>